<dbReference type="EMBL" id="CP039690">
    <property type="protein sequence ID" value="QCI63760.1"/>
    <property type="molecule type" value="Genomic_DNA"/>
</dbReference>
<keyword evidence="1" id="KW-1133">Transmembrane helix</keyword>
<reference evidence="2 3" key="1">
    <citation type="submission" date="2019-04" db="EMBL/GenBank/DDBJ databases">
        <title>Phreatobacter aquaticus sp. nov.</title>
        <authorList>
            <person name="Choi A."/>
        </authorList>
    </citation>
    <scope>NUCLEOTIDE SEQUENCE [LARGE SCALE GENOMIC DNA]</scope>
    <source>
        <strain evidence="2 3">KCTC 52518</strain>
    </source>
</reference>
<name>A0A4D7B144_9HYPH</name>
<dbReference type="RefSeq" id="WP_136959217.1">
    <property type="nucleotide sequence ID" value="NZ_CP039690.1"/>
</dbReference>
<dbReference type="KEGG" id="pstg:E8M01_05575"/>
<keyword evidence="1" id="KW-0472">Membrane</keyword>
<keyword evidence="3" id="KW-1185">Reference proteome</keyword>
<feature type="transmembrane region" description="Helical" evidence="1">
    <location>
        <begin position="146"/>
        <end position="163"/>
    </location>
</feature>
<feature type="transmembrane region" description="Helical" evidence="1">
    <location>
        <begin position="236"/>
        <end position="260"/>
    </location>
</feature>
<evidence type="ECO:0000313" key="2">
    <source>
        <dbReference type="EMBL" id="QCI63760.1"/>
    </source>
</evidence>
<feature type="transmembrane region" description="Helical" evidence="1">
    <location>
        <begin position="341"/>
        <end position="363"/>
    </location>
</feature>
<feature type="transmembrane region" description="Helical" evidence="1">
    <location>
        <begin position="369"/>
        <end position="388"/>
    </location>
</feature>
<accession>A0A4D7B144</accession>
<feature type="transmembrane region" description="Helical" evidence="1">
    <location>
        <begin position="281"/>
        <end position="300"/>
    </location>
</feature>
<dbReference type="PANTHER" id="PTHR36840:SF1">
    <property type="entry name" value="BLL5714 PROTEIN"/>
    <property type="match status" value="1"/>
</dbReference>
<feature type="transmembrane region" description="Helical" evidence="1">
    <location>
        <begin position="21"/>
        <end position="41"/>
    </location>
</feature>
<dbReference type="AlphaFoldDB" id="A0A4D7B144"/>
<gene>
    <name evidence="2" type="ORF">E8M01_05575</name>
</gene>
<feature type="transmembrane region" description="Helical" evidence="1">
    <location>
        <begin position="169"/>
        <end position="190"/>
    </location>
</feature>
<dbReference type="InterPro" id="IPR010640">
    <property type="entry name" value="Low_temperature_requirement_A"/>
</dbReference>
<feature type="transmembrane region" description="Helical" evidence="1">
    <location>
        <begin position="86"/>
        <end position="105"/>
    </location>
</feature>
<dbReference type="Pfam" id="PF06772">
    <property type="entry name" value="LtrA"/>
    <property type="match status" value="1"/>
</dbReference>
<sequence length="400" mass="43259">MVSLTRHAGLMRDKTSEHRGRVAPVELFFDLVFVFAITQLSHTLLHKLTVQGLVETTLLFFAVWWVWVYTTWFTNWIDPDRTPVRLALFVLMLAGLVMSISIPSAFGAGGLAFACAYVFMQVGRSAFTVCAIGTASESNARNFQRILAWLVLSGLFWIAGAFAEGNARLALWAIAIGLEYFSPWVGFWVPKLGRSTTGDWDIDGHHMAERCSLFVLIALGESLIITGSTFEKSAVTPATVAALVSAVVGTAAMWWVYFAIGAERGTHHIAHAADPGRVARVGYTYLHIIIVAGVIIAAVADELVLGHPGGHVALPALLAIVGAPVVFLLGNGYFKWLSAPYFPLSHLAGLAVLAVVGATEFQFHLSTPLALSLVTTGVLVLVALWEWLSLTRSKGAPHHI</sequence>
<dbReference type="Proteomes" id="UP000298781">
    <property type="component" value="Chromosome"/>
</dbReference>
<organism evidence="2 3">
    <name type="scientific">Phreatobacter stygius</name>
    <dbReference type="NCBI Taxonomy" id="1940610"/>
    <lineage>
        <taxon>Bacteria</taxon>
        <taxon>Pseudomonadati</taxon>
        <taxon>Pseudomonadota</taxon>
        <taxon>Alphaproteobacteria</taxon>
        <taxon>Hyphomicrobiales</taxon>
        <taxon>Phreatobacteraceae</taxon>
        <taxon>Phreatobacter</taxon>
    </lineage>
</organism>
<evidence type="ECO:0000313" key="3">
    <source>
        <dbReference type="Proteomes" id="UP000298781"/>
    </source>
</evidence>
<dbReference type="OrthoDB" id="5520804at2"/>
<feature type="transmembrane region" description="Helical" evidence="1">
    <location>
        <begin position="312"/>
        <end position="334"/>
    </location>
</feature>
<evidence type="ECO:0000256" key="1">
    <source>
        <dbReference type="SAM" id="Phobius"/>
    </source>
</evidence>
<feature type="transmembrane region" description="Helical" evidence="1">
    <location>
        <begin position="53"/>
        <end position="74"/>
    </location>
</feature>
<keyword evidence="1" id="KW-0812">Transmembrane</keyword>
<protein>
    <submittedName>
        <fullName evidence="2">Low temperature requirement protein A</fullName>
    </submittedName>
</protein>
<feature type="transmembrane region" description="Helical" evidence="1">
    <location>
        <begin position="111"/>
        <end position="134"/>
    </location>
</feature>
<dbReference type="PANTHER" id="PTHR36840">
    <property type="entry name" value="BLL5714 PROTEIN"/>
    <property type="match status" value="1"/>
</dbReference>
<feature type="transmembrane region" description="Helical" evidence="1">
    <location>
        <begin position="211"/>
        <end position="230"/>
    </location>
</feature>
<proteinExistence type="predicted"/>